<dbReference type="OrthoDB" id="9765926at2"/>
<dbReference type="Gene3D" id="2.60.120.260">
    <property type="entry name" value="Galactose-binding domain-like"/>
    <property type="match status" value="1"/>
</dbReference>
<dbReference type="InterPro" id="IPR035986">
    <property type="entry name" value="PKD_dom_sf"/>
</dbReference>
<sequence length="1050" mass="112577">MQINYLHIMLSFSILCLFNIKTKAQCSLFADSDKNGIGNSVEIYCGDSVQLSAEGLSIGLEILTEDFNTGGFGSGWSSTSGAVNFSNPCSPLGVDGTPHAWMDNNTDVPRLLQSASYDLSAATAGVTICFDLLFAEQGDASPCEGPDEPDEGVYLEYSIDGGVNWVQIHYFDPVGGHDAQLVNWNNWCFQIPLAAITTNTTFRWRQDAGSGADNDHWGIDNVQIFENDVNSEIKWLHDNYTYPTGSTGGINPNSVAPTSTTNYTVQLTTGNGTVCTDELQVIVRNPSYSVNLNANPNPICPGECAQIEGSADLEFTEGVSNIFEDDTYQEQTGTPSIFGNPGSVQLIDSIEVSGLYNQTVTNNSINKVCITSLSLITPTSPGALDLSMIEIVLQCPSGNSINLVNVGDLSGSLADSICFATGGIPISSGTSPYNNEYAPAEPFSNLTGCNTNGEWKIYIQGTHNQPGFLTIPKINSQGWFINFDSPPSNISPTYEWSPASSVSNPSIEKPEVCPTSTTTYKLVMTNGNPGCATDTSYLTVNVNPCPGCTPPTLVINNLDICATDTGDLSNAIAPASDPANISFYGSPSDANSSANPISPNVTAEGSYWVRAEDPHDPNCFEVSEIQVSKTIISYSTLITDENCDAFDGEIVLNPTGGSIPYTFSIDGGTTTQNNGTFSGLTGGAYNIEITDNNGCLVSGTEYVSSIGEPIIDDITTTDISCNGICDGEISISVSGGTAPYTYQWFDENNIPIGTNNNEISGLCAGTYSVEVSTSMSTCSTTELIVLTEPNIPDPSFSITNYCEGQTNNAIITGDTGGYFSFSTPVTDGATINSTTGEISNGIAETTYSVTYKTPGNCPESSVELVTVQENPIADFNANPQVTDISATDISFSNESLGAVDYYWDFGDGSAEVNSFNTNHIYPEVAPKQYTVKLKAISNFGCRDSISKTISIVLPKTQYKIPNIFTPNNDQQNDVFKLINAENIKDLKIVVLNRWGNVVFESDKIDFKWNGKLNNTGDNCVDGTYLYKITIKNYLNQKETKHGFIQLSRGH</sequence>
<dbReference type="SMART" id="SM00089">
    <property type="entry name" value="PKD"/>
    <property type="match status" value="1"/>
</dbReference>
<dbReference type="InterPro" id="IPR013783">
    <property type="entry name" value="Ig-like_fold"/>
</dbReference>
<dbReference type="InterPro" id="IPR025667">
    <property type="entry name" value="SprB_repeat"/>
</dbReference>
<protein>
    <recommendedName>
        <fullName evidence="1">PKD domain-containing protein</fullName>
    </recommendedName>
</protein>
<dbReference type="InterPro" id="IPR022409">
    <property type="entry name" value="PKD/Chitinase_dom"/>
</dbReference>
<dbReference type="InterPro" id="IPR049419">
    <property type="entry name" value="Reelin_subrepeat-B"/>
</dbReference>
<dbReference type="PROSITE" id="PS50093">
    <property type="entry name" value="PKD"/>
    <property type="match status" value="1"/>
</dbReference>
<dbReference type="RefSeq" id="WP_101335213.1">
    <property type="nucleotide sequence ID" value="NZ_PJNI01000013.1"/>
</dbReference>
<dbReference type="Proteomes" id="UP000236654">
    <property type="component" value="Unassembled WGS sequence"/>
</dbReference>
<evidence type="ECO:0000313" key="2">
    <source>
        <dbReference type="EMBL" id="PKR80155.1"/>
    </source>
</evidence>
<dbReference type="Pfam" id="PF18911">
    <property type="entry name" value="PKD_4"/>
    <property type="match status" value="1"/>
</dbReference>
<feature type="domain" description="PKD" evidence="1">
    <location>
        <begin position="871"/>
        <end position="951"/>
    </location>
</feature>
<name>A0A2I0R0T5_9FLAO</name>
<dbReference type="InterPro" id="IPR000601">
    <property type="entry name" value="PKD_dom"/>
</dbReference>
<accession>A0A2I0R0T5</accession>
<gene>
    <name evidence="2" type="ORF">CW751_11685</name>
</gene>
<evidence type="ECO:0000259" key="1">
    <source>
        <dbReference type="PROSITE" id="PS50093"/>
    </source>
</evidence>
<dbReference type="InterPro" id="IPR026341">
    <property type="entry name" value="T9SS_type_B"/>
</dbReference>
<dbReference type="SUPFAM" id="SSF49299">
    <property type="entry name" value="PKD domain"/>
    <property type="match status" value="1"/>
</dbReference>
<evidence type="ECO:0000313" key="3">
    <source>
        <dbReference type="Proteomes" id="UP000236654"/>
    </source>
</evidence>
<comment type="caution">
    <text evidence="2">The sequence shown here is derived from an EMBL/GenBank/DDBJ whole genome shotgun (WGS) entry which is preliminary data.</text>
</comment>
<dbReference type="Pfam" id="PF13585">
    <property type="entry name" value="CHU_C"/>
    <property type="match status" value="1"/>
</dbReference>
<dbReference type="AlphaFoldDB" id="A0A2I0R0T5"/>
<dbReference type="Gene3D" id="2.60.40.10">
    <property type="entry name" value="Immunoglobulins"/>
    <property type="match status" value="2"/>
</dbReference>
<proteinExistence type="predicted"/>
<dbReference type="EMBL" id="PJNI01000013">
    <property type="protein sequence ID" value="PKR80155.1"/>
    <property type="molecule type" value="Genomic_DNA"/>
</dbReference>
<organism evidence="2 3">
    <name type="scientific">Brumimicrobium salinarum</name>
    <dbReference type="NCBI Taxonomy" id="2058658"/>
    <lineage>
        <taxon>Bacteria</taxon>
        <taxon>Pseudomonadati</taxon>
        <taxon>Bacteroidota</taxon>
        <taxon>Flavobacteriia</taxon>
        <taxon>Flavobacteriales</taxon>
        <taxon>Crocinitomicaceae</taxon>
        <taxon>Brumimicrobium</taxon>
    </lineage>
</organism>
<dbReference type="Pfam" id="PF21471">
    <property type="entry name" value="Reelin_subrepeat-B"/>
    <property type="match status" value="1"/>
</dbReference>
<dbReference type="Pfam" id="PF13573">
    <property type="entry name" value="SprB"/>
    <property type="match status" value="2"/>
</dbReference>
<dbReference type="CDD" id="cd00146">
    <property type="entry name" value="PKD"/>
    <property type="match status" value="1"/>
</dbReference>
<dbReference type="NCBIfam" id="TIGR04131">
    <property type="entry name" value="Bac_Flav_CTERM"/>
    <property type="match status" value="1"/>
</dbReference>
<reference evidence="2 3" key="1">
    <citation type="submission" date="2017-12" db="EMBL/GenBank/DDBJ databases">
        <title>The draft genome sequence of Brumimicrobium saltpan LHR20.</title>
        <authorList>
            <person name="Do Z.-J."/>
            <person name="Luo H.-R."/>
        </authorList>
    </citation>
    <scope>NUCLEOTIDE SEQUENCE [LARGE SCALE GENOMIC DNA]</scope>
    <source>
        <strain evidence="2 3">LHR20</strain>
    </source>
</reference>
<keyword evidence="3" id="KW-1185">Reference proteome</keyword>